<evidence type="ECO:0000313" key="3">
    <source>
        <dbReference type="Proteomes" id="UP000315648"/>
    </source>
</evidence>
<gene>
    <name evidence="2" type="ORF">FPL22_04165</name>
</gene>
<keyword evidence="1" id="KW-0812">Transmembrane</keyword>
<evidence type="ECO:0000313" key="2">
    <source>
        <dbReference type="EMBL" id="TSJ78503.1"/>
    </source>
</evidence>
<reference evidence="2 3" key="1">
    <citation type="submission" date="2019-07" db="EMBL/GenBank/DDBJ databases">
        <title>Description of 53C-WASEF.</title>
        <authorList>
            <person name="Pitt A."/>
            <person name="Hahn M.W."/>
        </authorList>
    </citation>
    <scope>NUCLEOTIDE SEQUENCE [LARGE SCALE GENOMIC DNA]</scope>
    <source>
        <strain evidence="2 3">53C-WASEF</strain>
    </source>
</reference>
<evidence type="ECO:0008006" key="4">
    <source>
        <dbReference type="Google" id="ProtNLM"/>
    </source>
</evidence>
<keyword evidence="1" id="KW-1133">Transmembrane helix</keyword>
<protein>
    <recommendedName>
        <fullName evidence="4">Tetratricopeptide repeat protein</fullName>
    </recommendedName>
</protein>
<name>A0A556QPD0_9BACT</name>
<keyword evidence="3" id="KW-1185">Reference proteome</keyword>
<dbReference type="RefSeq" id="WP_144228844.1">
    <property type="nucleotide sequence ID" value="NZ_CBCRVV010000024.1"/>
</dbReference>
<keyword evidence="1" id="KW-0472">Membrane</keyword>
<dbReference type="OrthoDB" id="178808at2"/>
<proteinExistence type="predicted"/>
<dbReference type="EMBL" id="VMBG01000001">
    <property type="protein sequence ID" value="TSJ78503.1"/>
    <property type="molecule type" value="Genomic_DNA"/>
</dbReference>
<organism evidence="2 3">
    <name type="scientific">Rariglobus hedericola</name>
    <dbReference type="NCBI Taxonomy" id="2597822"/>
    <lineage>
        <taxon>Bacteria</taxon>
        <taxon>Pseudomonadati</taxon>
        <taxon>Verrucomicrobiota</taxon>
        <taxon>Opitutia</taxon>
        <taxon>Opitutales</taxon>
        <taxon>Opitutaceae</taxon>
        <taxon>Rariglobus</taxon>
    </lineage>
</organism>
<evidence type="ECO:0000256" key="1">
    <source>
        <dbReference type="SAM" id="Phobius"/>
    </source>
</evidence>
<dbReference type="Proteomes" id="UP000315648">
    <property type="component" value="Unassembled WGS sequence"/>
</dbReference>
<dbReference type="AlphaFoldDB" id="A0A556QPD0"/>
<feature type="transmembrane region" description="Helical" evidence="1">
    <location>
        <begin position="96"/>
        <end position="117"/>
    </location>
</feature>
<sequence>MGWITDFFRLAWGLLYWNARKTVYRRRLKHGRGRCPCQHPSDSGRAFETGCAAMIHWNEPARFRRVCPLLQQTEAGPWRCSVNRTDVRPFWGRAGVFYGTAFVTCYLVAGLSAFIFMRSVGYQVTYAGVLWPPAWSKFTPIRTEFFLQKYQAGVASGDMQSAVLALSTAYNLDPTNYAAGRQLAHFWQVPQPSLSNQVYSRLLHEHPEEAEATAQVWFLALLARGDFPAIEALAVERIIAAPDQSGAWLNAFLFANRRTGNAAAREQIATTAGMPSTVTFLLTLSKDLQKNKPDQARARLLTAAAGAGDALSFFQVCRQLIDRGFAQEALQWIDKRSSLLGPRDLIALRLDAIATLRWGTTLRSEVETLLVTKPEPVIMELLSAHLIRYPDAAVRDVVFARLERDPLPIEATSYSAYLSLFCAAGVGRDETHLRWVSARIKQIVRTDFRSLDLIGDTLMNASSNRRVENYLQALQPLPLEVSYALFDHYAPVP</sequence>
<comment type="caution">
    <text evidence="2">The sequence shown here is derived from an EMBL/GenBank/DDBJ whole genome shotgun (WGS) entry which is preliminary data.</text>
</comment>
<accession>A0A556QPD0</accession>